<dbReference type="GO" id="GO:0003723">
    <property type="term" value="F:RNA binding"/>
    <property type="evidence" value="ECO:0007669"/>
    <property type="project" value="UniProtKB-UniRule"/>
</dbReference>
<dbReference type="GO" id="GO:0052908">
    <property type="term" value="F:16S rRNA (adenine(1518)-N(6)/adenine(1519)-N(6))-dimethyltransferase activity"/>
    <property type="evidence" value="ECO:0007669"/>
    <property type="project" value="UniProtKB-EC"/>
</dbReference>
<feature type="binding site" evidence="7 8">
    <location>
        <position position="103"/>
    </location>
    <ligand>
        <name>S-adenosyl-L-methionine</name>
        <dbReference type="ChEBI" id="CHEBI:59789"/>
    </ligand>
</feature>
<feature type="binding site" evidence="7 8">
    <location>
        <position position="57"/>
    </location>
    <ligand>
        <name>S-adenosyl-L-methionine</name>
        <dbReference type="ChEBI" id="CHEBI:59789"/>
    </ligand>
</feature>
<keyword evidence="3 7" id="KW-0489">Methyltransferase</keyword>
<keyword evidence="5 7" id="KW-0949">S-adenosyl-L-methionine</keyword>
<dbReference type="SMART" id="SM00650">
    <property type="entry name" value="rADc"/>
    <property type="match status" value="1"/>
</dbReference>
<dbReference type="InterPro" id="IPR020598">
    <property type="entry name" value="rRNA_Ade_methylase_Trfase_N"/>
</dbReference>
<dbReference type="CDD" id="cd02440">
    <property type="entry name" value="AdoMet_MTases"/>
    <property type="match status" value="1"/>
</dbReference>
<dbReference type="PANTHER" id="PTHR11727:SF7">
    <property type="entry name" value="DIMETHYLADENOSINE TRANSFERASE-RELATED"/>
    <property type="match status" value="1"/>
</dbReference>
<gene>
    <name evidence="7" type="primary">rsmA</name>
    <name evidence="7" type="synonym">ksgA</name>
    <name evidence="10" type="ORF">BCB69_02820</name>
</gene>
<evidence type="ECO:0000256" key="7">
    <source>
        <dbReference type="HAMAP-Rule" id="MF_00607"/>
    </source>
</evidence>
<evidence type="ECO:0000256" key="3">
    <source>
        <dbReference type="ARBA" id="ARBA00022603"/>
    </source>
</evidence>
<evidence type="ECO:0000256" key="1">
    <source>
        <dbReference type="ARBA" id="ARBA00022490"/>
    </source>
</evidence>
<feature type="binding site" evidence="7 8">
    <location>
        <position position="32"/>
    </location>
    <ligand>
        <name>S-adenosyl-L-methionine</name>
        <dbReference type="ChEBI" id="CHEBI:59789"/>
    </ligand>
</feature>
<keyword evidence="4 7" id="KW-0808">Transferase</keyword>
<dbReference type="InterPro" id="IPR011530">
    <property type="entry name" value="rRNA_adenine_dimethylase"/>
</dbReference>
<sequence>MFEVELADKKVISYILKRFNIHAKHRLGQNFLVRADVVKAIAEAAELTEESCVLEIGPGIGILTQALARTGAAVTAVEIDKSLEKVLLHTLEPYENINIIYEDILKLNLYELMQGKIWKIAANLPYYITTPILIYLIQTELPISLFVFMIQKEVAARIMASPGTKDYGALTLAIQFYCTAEIVMDVPPSSFIPKPAVMSTVLKLKKRKEPAVKVKDKKLFFSMVKIAFGQRRKVFTNALKAGGINKTMIDEILRRTQIDGTRRGETFSMQEFGLLADAWYDLIHEKS</sequence>
<evidence type="ECO:0000259" key="9">
    <source>
        <dbReference type="SMART" id="SM00650"/>
    </source>
</evidence>
<organism evidence="10 11">
    <name type="scientific">Dialister pneumosintes</name>
    <dbReference type="NCBI Taxonomy" id="39950"/>
    <lineage>
        <taxon>Bacteria</taxon>
        <taxon>Bacillati</taxon>
        <taxon>Bacillota</taxon>
        <taxon>Negativicutes</taxon>
        <taxon>Veillonellales</taxon>
        <taxon>Veillonellaceae</taxon>
        <taxon>Dialister</taxon>
    </lineage>
</organism>
<feature type="binding site" evidence="7 8">
    <location>
        <position position="30"/>
    </location>
    <ligand>
        <name>S-adenosyl-L-methionine</name>
        <dbReference type="ChEBI" id="CHEBI:59789"/>
    </ligand>
</feature>
<comment type="subcellular location">
    <subcellularLocation>
        <location evidence="7">Cytoplasm</location>
    </subcellularLocation>
</comment>
<accession>A0A1B3WDF9</accession>
<dbReference type="InterPro" id="IPR001737">
    <property type="entry name" value="KsgA/Erm"/>
</dbReference>
<comment type="similarity">
    <text evidence="7">Belongs to the class I-like SAM-binding methyltransferase superfamily. rRNA adenine N(6)-methyltransferase family. RsmA subfamily.</text>
</comment>
<evidence type="ECO:0000313" key="10">
    <source>
        <dbReference type="EMBL" id="AOH38999.1"/>
    </source>
</evidence>
<evidence type="ECO:0000256" key="5">
    <source>
        <dbReference type="ARBA" id="ARBA00022691"/>
    </source>
</evidence>
<dbReference type="Gene3D" id="3.40.50.150">
    <property type="entry name" value="Vaccinia Virus protein VP39"/>
    <property type="match status" value="1"/>
</dbReference>
<dbReference type="PROSITE" id="PS51689">
    <property type="entry name" value="SAM_RNA_A_N6_MT"/>
    <property type="match status" value="1"/>
</dbReference>
<dbReference type="SUPFAM" id="SSF53335">
    <property type="entry name" value="S-adenosyl-L-methionine-dependent methyltransferases"/>
    <property type="match status" value="1"/>
</dbReference>
<dbReference type="STRING" id="39950.BCB69_02820"/>
<comment type="function">
    <text evidence="7">Specifically dimethylates two adjacent adenosines (A1518 and A1519) in the loop of a conserved hairpin near the 3'-end of 16S rRNA in the 30S particle. May play a critical role in biogenesis of 30S subunits.</text>
</comment>
<dbReference type="InterPro" id="IPR020596">
    <property type="entry name" value="rRNA_Ade_Mease_Trfase_CS"/>
</dbReference>
<dbReference type="EC" id="2.1.1.182" evidence="7"/>
<keyword evidence="1 7" id="KW-0963">Cytoplasm</keyword>
<dbReference type="AlphaFoldDB" id="A0A1B3WDF9"/>
<name>A0A1B3WDF9_9FIRM</name>
<dbReference type="HAMAP" id="MF_00607">
    <property type="entry name" value="16SrRNA_methyltr_A"/>
    <property type="match status" value="1"/>
</dbReference>
<dbReference type="GO" id="GO:0005829">
    <property type="term" value="C:cytosol"/>
    <property type="evidence" value="ECO:0007669"/>
    <property type="project" value="TreeGrafter"/>
</dbReference>
<evidence type="ECO:0000256" key="4">
    <source>
        <dbReference type="ARBA" id="ARBA00022679"/>
    </source>
</evidence>
<dbReference type="Gene3D" id="1.10.8.100">
    <property type="entry name" value="Ribosomal RNA adenine dimethylase-like, domain 2"/>
    <property type="match status" value="1"/>
</dbReference>
<dbReference type="PANTHER" id="PTHR11727">
    <property type="entry name" value="DIMETHYLADENOSINE TRANSFERASE"/>
    <property type="match status" value="1"/>
</dbReference>
<feature type="binding site" evidence="7 8">
    <location>
        <position position="78"/>
    </location>
    <ligand>
        <name>S-adenosyl-L-methionine</name>
        <dbReference type="ChEBI" id="CHEBI:59789"/>
    </ligand>
</feature>
<evidence type="ECO:0000256" key="6">
    <source>
        <dbReference type="ARBA" id="ARBA00022884"/>
    </source>
</evidence>
<dbReference type="Proteomes" id="UP000094757">
    <property type="component" value="Chromosome"/>
</dbReference>
<keyword evidence="2 7" id="KW-0698">rRNA processing</keyword>
<proteinExistence type="inferred from homology"/>
<evidence type="ECO:0000313" key="11">
    <source>
        <dbReference type="Proteomes" id="UP000094757"/>
    </source>
</evidence>
<dbReference type="NCBIfam" id="TIGR00755">
    <property type="entry name" value="ksgA"/>
    <property type="match status" value="1"/>
</dbReference>
<keyword evidence="6 7" id="KW-0694">RNA-binding</keyword>
<protein>
    <recommendedName>
        <fullName evidence="7">Ribosomal RNA small subunit methyltransferase A</fullName>
        <ecNumber evidence="7">2.1.1.182</ecNumber>
    </recommendedName>
    <alternativeName>
        <fullName evidence="7">16S rRNA (adenine(1518)-N(6)/adenine(1519)-N(6))-dimethyltransferase</fullName>
    </alternativeName>
    <alternativeName>
        <fullName evidence="7">16S rRNA dimethyladenosine transferase</fullName>
    </alternativeName>
    <alternativeName>
        <fullName evidence="7">16S rRNA dimethylase</fullName>
    </alternativeName>
    <alternativeName>
        <fullName evidence="7">S-adenosylmethionine-6-N', N'-adenosyl(rRNA) dimethyltransferase</fullName>
    </alternativeName>
</protein>
<feature type="binding site" evidence="7 8">
    <location>
        <position position="123"/>
    </location>
    <ligand>
        <name>S-adenosyl-L-methionine</name>
        <dbReference type="ChEBI" id="CHEBI:59789"/>
    </ligand>
</feature>
<dbReference type="Pfam" id="PF00398">
    <property type="entry name" value="RrnaAD"/>
    <property type="match status" value="1"/>
</dbReference>
<dbReference type="PROSITE" id="PS01131">
    <property type="entry name" value="RRNA_A_DIMETH"/>
    <property type="match status" value="1"/>
</dbReference>
<comment type="catalytic activity">
    <reaction evidence="7">
        <text>adenosine(1518)/adenosine(1519) in 16S rRNA + 4 S-adenosyl-L-methionine = N(6)-dimethyladenosine(1518)/N(6)-dimethyladenosine(1519) in 16S rRNA + 4 S-adenosyl-L-homocysteine + 4 H(+)</text>
        <dbReference type="Rhea" id="RHEA:19609"/>
        <dbReference type="Rhea" id="RHEA-COMP:10232"/>
        <dbReference type="Rhea" id="RHEA-COMP:10233"/>
        <dbReference type="ChEBI" id="CHEBI:15378"/>
        <dbReference type="ChEBI" id="CHEBI:57856"/>
        <dbReference type="ChEBI" id="CHEBI:59789"/>
        <dbReference type="ChEBI" id="CHEBI:74411"/>
        <dbReference type="ChEBI" id="CHEBI:74493"/>
        <dbReference type="EC" id="2.1.1.182"/>
    </reaction>
</comment>
<evidence type="ECO:0000256" key="2">
    <source>
        <dbReference type="ARBA" id="ARBA00022552"/>
    </source>
</evidence>
<dbReference type="InterPro" id="IPR023165">
    <property type="entry name" value="rRNA_Ade_diMease-like_C"/>
</dbReference>
<dbReference type="FunFam" id="3.40.50.150:FF:000023">
    <property type="entry name" value="Ribosomal RNA small subunit methyltransferase A"/>
    <property type="match status" value="1"/>
</dbReference>
<dbReference type="RefSeq" id="WP_069176959.1">
    <property type="nucleotide sequence ID" value="NZ_CP017037.1"/>
</dbReference>
<feature type="domain" description="Ribosomal RNA adenine methylase transferase N-terminal" evidence="9">
    <location>
        <begin position="37"/>
        <end position="208"/>
    </location>
</feature>
<evidence type="ECO:0000256" key="8">
    <source>
        <dbReference type="PROSITE-ProRule" id="PRU01026"/>
    </source>
</evidence>
<dbReference type="EMBL" id="CP017037">
    <property type="protein sequence ID" value="AOH38999.1"/>
    <property type="molecule type" value="Genomic_DNA"/>
</dbReference>
<dbReference type="KEGG" id="dpn:BCB69_02820"/>
<dbReference type="InterPro" id="IPR029063">
    <property type="entry name" value="SAM-dependent_MTases_sf"/>
</dbReference>
<reference evidence="11" key="1">
    <citation type="submission" date="2016-08" db="EMBL/GenBank/DDBJ databases">
        <authorList>
            <person name="Holder M.E."/>
            <person name="Ajami N.J."/>
            <person name="Petrosino J.F."/>
        </authorList>
    </citation>
    <scope>NUCLEOTIDE SEQUENCE [LARGE SCALE GENOMIC DNA]</scope>
    <source>
        <strain evidence="11">F0677</strain>
    </source>
</reference>